<dbReference type="PANTHER" id="PTHR31343">
    <property type="entry name" value="T15D22.8"/>
    <property type="match status" value="1"/>
</dbReference>
<evidence type="ECO:0000256" key="1">
    <source>
        <dbReference type="SAM" id="MobiDB-lite"/>
    </source>
</evidence>
<sequence>MPRSEGDPMTRNRGENRFYVSPAMRKQKEQQQKQKQQQKTVVGLKNSGSEMVKKSDQCGSNSSLSSSCSVSGRTAGEDILTNLDRFLEYTAPIVPTQFLPKTSVRGWRTHEPEYHPYFVLEDLWESFREWSAYGAGVPHLLDDGEIVMQYYCPSLSAIQLYVDPSRPFLRLRRHDEESDNDSSRETSSDGGSDGGIDKSLNGVSLGNKPLKGSSSDECEFSNPRGQLVFEYMEYDPPFMREPLADKISFLASQFPELKTYKSLDLSPASWVSVHWYPIYRIPVGQTLQNLDACFLTFHSLSTPFQSLNVDGMHLHGSTTRDVPFGAPFKLPLPTFGLASHKFKSSFRNSNKAYERQKASSLLLAADNWLRLLQVNHPDYGFFARHNSSWR</sequence>
<dbReference type="EMBL" id="JAIWQS010000005">
    <property type="protein sequence ID" value="KAJ8766229.1"/>
    <property type="molecule type" value="Genomic_DNA"/>
</dbReference>
<evidence type="ECO:0000313" key="3">
    <source>
        <dbReference type="Proteomes" id="UP001159364"/>
    </source>
</evidence>
<dbReference type="InterPro" id="IPR008507">
    <property type="entry name" value="DUF789"/>
</dbReference>
<protein>
    <submittedName>
        <fullName evidence="2">Uncharacterized protein</fullName>
    </submittedName>
</protein>
<evidence type="ECO:0000313" key="2">
    <source>
        <dbReference type="EMBL" id="KAJ8766229.1"/>
    </source>
</evidence>
<gene>
    <name evidence="2" type="ORF">K2173_022288</name>
</gene>
<accession>A0AAV8TJV6</accession>
<feature type="region of interest" description="Disordered" evidence="1">
    <location>
        <begin position="173"/>
        <end position="202"/>
    </location>
</feature>
<feature type="compositionally biased region" description="Basic and acidic residues" evidence="1">
    <location>
        <begin position="173"/>
        <end position="187"/>
    </location>
</feature>
<organism evidence="2 3">
    <name type="scientific">Erythroxylum novogranatense</name>
    <dbReference type="NCBI Taxonomy" id="1862640"/>
    <lineage>
        <taxon>Eukaryota</taxon>
        <taxon>Viridiplantae</taxon>
        <taxon>Streptophyta</taxon>
        <taxon>Embryophyta</taxon>
        <taxon>Tracheophyta</taxon>
        <taxon>Spermatophyta</taxon>
        <taxon>Magnoliopsida</taxon>
        <taxon>eudicotyledons</taxon>
        <taxon>Gunneridae</taxon>
        <taxon>Pentapetalae</taxon>
        <taxon>rosids</taxon>
        <taxon>fabids</taxon>
        <taxon>Malpighiales</taxon>
        <taxon>Erythroxylaceae</taxon>
        <taxon>Erythroxylum</taxon>
    </lineage>
</organism>
<name>A0AAV8TJV6_9ROSI</name>
<dbReference type="AlphaFoldDB" id="A0AAV8TJV6"/>
<feature type="compositionally biased region" description="Basic and acidic residues" evidence="1">
    <location>
        <begin position="1"/>
        <end position="16"/>
    </location>
</feature>
<reference evidence="2 3" key="1">
    <citation type="submission" date="2021-09" db="EMBL/GenBank/DDBJ databases">
        <title>Genomic insights and catalytic innovation underlie evolution of tropane alkaloids biosynthesis.</title>
        <authorList>
            <person name="Wang Y.-J."/>
            <person name="Tian T."/>
            <person name="Huang J.-P."/>
            <person name="Huang S.-X."/>
        </authorList>
    </citation>
    <scope>NUCLEOTIDE SEQUENCE [LARGE SCALE GENOMIC DNA]</scope>
    <source>
        <strain evidence="2">KIB-2018</strain>
        <tissue evidence="2">Leaf</tissue>
    </source>
</reference>
<feature type="compositionally biased region" description="Low complexity" evidence="1">
    <location>
        <begin position="60"/>
        <end position="71"/>
    </location>
</feature>
<keyword evidence="3" id="KW-1185">Reference proteome</keyword>
<feature type="region of interest" description="Disordered" evidence="1">
    <location>
        <begin position="1"/>
        <end position="72"/>
    </location>
</feature>
<dbReference type="PANTHER" id="PTHR31343:SF8">
    <property type="entry name" value="OS07G0246600 PROTEIN"/>
    <property type="match status" value="1"/>
</dbReference>
<dbReference type="Pfam" id="PF05623">
    <property type="entry name" value="DUF789"/>
    <property type="match status" value="1"/>
</dbReference>
<comment type="caution">
    <text evidence="2">The sequence shown here is derived from an EMBL/GenBank/DDBJ whole genome shotgun (WGS) entry which is preliminary data.</text>
</comment>
<proteinExistence type="predicted"/>
<dbReference type="Proteomes" id="UP001159364">
    <property type="component" value="Linkage Group LG05"/>
</dbReference>